<gene>
    <name evidence="1" type="ORF">HPB52_007926</name>
</gene>
<reference evidence="1" key="1">
    <citation type="journal article" date="2020" name="Cell">
        <title>Large-Scale Comparative Analyses of Tick Genomes Elucidate Their Genetic Diversity and Vector Capacities.</title>
        <authorList>
            <consortium name="Tick Genome and Microbiome Consortium (TIGMIC)"/>
            <person name="Jia N."/>
            <person name="Wang J."/>
            <person name="Shi W."/>
            <person name="Du L."/>
            <person name="Sun Y."/>
            <person name="Zhan W."/>
            <person name="Jiang J.F."/>
            <person name="Wang Q."/>
            <person name="Zhang B."/>
            <person name="Ji P."/>
            <person name="Bell-Sakyi L."/>
            <person name="Cui X.M."/>
            <person name="Yuan T.T."/>
            <person name="Jiang B.G."/>
            <person name="Yang W.F."/>
            <person name="Lam T.T."/>
            <person name="Chang Q.C."/>
            <person name="Ding S.J."/>
            <person name="Wang X.J."/>
            <person name="Zhu J.G."/>
            <person name="Ruan X.D."/>
            <person name="Zhao L."/>
            <person name="Wei J.T."/>
            <person name="Ye R.Z."/>
            <person name="Que T.C."/>
            <person name="Du C.H."/>
            <person name="Zhou Y.H."/>
            <person name="Cheng J.X."/>
            <person name="Dai P.F."/>
            <person name="Guo W.B."/>
            <person name="Han X.H."/>
            <person name="Huang E.J."/>
            <person name="Li L.F."/>
            <person name="Wei W."/>
            <person name="Gao Y.C."/>
            <person name="Liu J.Z."/>
            <person name="Shao H.Z."/>
            <person name="Wang X."/>
            <person name="Wang C.C."/>
            <person name="Yang T.C."/>
            <person name="Huo Q.B."/>
            <person name="Li W."/>
            <person name="Chen H.Y."/>
            <person name="Chen S.E."/>
            <person name="Zhou L.G."/>
            <person name="Ni X.B."/>
            <person name="Tian J.H."/>
            <person name="Sheng Y."/>
            <person name="Liu T."/>
            <person name="Pan Y.S."/>
            <person name="Xia L.Y."/>
            <person name="Li J."/>
            <person name="Zhao F."/>
            <person name="Cao W.C."/>
        </authorList>
    </citation>
    <scope>NUCLEOTIDE SEQUENCE</scope>
    <source>
        <strain evidence="1">Rsan-2018</strain>
    </source>
</reference>
<evidence type="ECO:0000313" key="1">
    <source>
        <dbReference type="EMBL" id="KAH7947159.1"/>
    </source>
</evidence>
<name>A0A9D4SU38_RHISA</name>
<dbReference type="EMBL" id="JABSTV010001252">
    <property type="protein sequence ID" value="KAH7947159.1"/>
    <property type="molecule type" value="Genomic_DNA"/>
</dbReference>
<protein>
    <submittedName>
        <fullName evidence="1">Uncharacterized protein</fullName>
    </submittedName>
</protein>
<sequence length="264" mass="30183">MVFFCLARQAQEFRQSCGCRTEGPLSGFNPCKFHKPRVAPWRYYQPRMSEDKQLPKFDWSRSLRVSSCSHQAEQLCLIQIRVLTKFRPKLQKISHVLRDRGISEHLDLLTLPWTTMLVPRQLDYYVVNRNELPFPSAQKKFLQDLRLASQTADFLWGNVIVQLPRNKHRSPGQGQEVKVLGDASIPKNVADLLKLGPKFCEHPDLDKTELLSLVMVPMRVDLAIRSSDPPGSIPAAARVTAVLLLGIEWLGQEVQCEECKVLVR</sequence>
<organism evidence="1 2">
    <name type="scientific">Rhipicephalus sanguineus</name>
    <name type="common">Brown dog tick</name>
    <name type="synonym">Ixodes sanguineus</name>
    <dbReference type="NCBI Taxonomy" id="34632"/>
    <lineage>
        <taxon>Eukaryota</taxon>
        <taxon>Metazoa</taxon>
        <taxon>Ecdysozoa</taxon>
        <taxon>Arthropoda</taxon>
        <taxon>Chelicerata</taxon>
        <taxon>Arachnida</taxon>
        <taxon>Acari</taxon>
        <taxon>Parasitiformes</taxon>
        <taxon>Ixodida</taxon>
        <taxon>Ixodoidea</taxon>
        <taxon>Ixodidae</taxon>
        <taxon>Rhipicephalinae</taxon>
        <taxon>Rhipicephalus</taxon>
        <taxon>Rhipicephalus</taxon>
    </lineage>
</organism>
<keyword evidence="2" id="KW-1185">Reference proteome</keyword>
<comment type="caution">
    <text evidence="1">The sequence shown here is derived from an EMBL/GenBank/DDBJ whole genome shotgun (WGS) entry which is preliminary data.</text>
</comment>
<dbReference type="Proteomes" id="UP000821837">
    <property type="component" value="Chromosome 6"/>
</dbReference>
<proteinExistence type="predicted"/>
<dbReference type="AlphaFoldDB" id="A0A9D4SU38"/>
<evidence type="ECO:0000313" key="2">
    <source>
        <dbReference type="Proteomes" id="UP000821837"/>
    </source>
</evidence>
<accession>A0A9D4SU38</accession>
<reference evidence="1" key="2">
    <citation type="submission" date="2021-09" db="EMBL/GenBank/DDBJ databases">
        <authorList>
            <person name="Jia N."/>
            <person name="Wang J."/>
            <person name="Shi W."/>
            <person name="Du L."/>
            <person name="Sun Y."/>
            <person name="Zhan W."/>
            <person name="Jiang J."/>
            <person name="Wang Q."/>
            <person name="Zhang B."/>
            <person name="Ji P."/>
            <person name="Sakyi L.B."/>
            <person name="Cui X."/>
            <person name="Yuan T."/>
            <person name="Jiang B."/>
            <person name="Yang W."/>
            <person name="Lam T.T.-Y."/>
            <person name="Chang Q."/>
            <person name="Ding S."/>
            <person name="Wang X."/>
            <person name="Zhu J."/>
            <person name="Ruan X."/>
            <person name="Zhao L."/>
            <person name="Wei J."/>
            <person name="Que T."/>
            <person name="Du C."/>
            <person name="Cheng J."/>
            <person name="Dai P."/>
            <person name="Han X."/>
            <person name="Huang E."/>
            <person name="Gao Y."/>
            <person name="Liu J."/>
            <person name="Shao H."/>
            <person name="Ye R."/>
            <person name="Li L."/>
            <person name="Wei W."/>
            <person name="Wang X."/>
            <person name="Wang C."/>
            <person name="Huo Q."/>
            <person name="Li W."/>
            <person name="Guo W."/>
            <person name="Chen H."/>
            <person name="Chen S."/>
            <person name="Zhou L."/>
            <person name="Zhou L."/>
            <person name="Ni X."/>
            <person name="Tian J."/>
            <person name="Zhou Y."/>
            <person name="Sheng Y."/>
            <person name="Liu T."/>
            <person name="Pan Y."/>
            <person name="Xia L."/>
            <person name="Li J."/>
            <person name="Zhao F."/>
            <person name="Cao W."/>
        </authorList>
    </citation>
    <scope>NUCLEOTIDE SEQUENCE</scope>
    <source>
        <strain evidence="1">Rsan-2018</strain>
        <tissue evidence="1">Larvae</tissue>
    </source>
</reference>
<dbReference type="VEuPathDB" id="VectorBase:RSAN_056252"/>